<feature type="transmembrane region" description="Helical" evidence="10">
    <location>
        <begin position="204"/>
        <end position="226"/>
    </location>
</feature>
<dbReference type="AlphaFoldDB" id="A0A8D0GQN5"/>
<feature type="transmembrane region" description="Helical" evidence="10">
    <location>
        <begin position="41"/>
        <end position="63"/>
    </location>
</feature>
<dbReference type="InterPro" id="IPR022357">
    <property type="entry name" value="MIP_CS"/>
</dbReference>
<reference evidence="11" key="2">
    <citation type="submission" date="2025-09" db="UniProtKB">
        <authorList>
            <consortium name="Ensembl"/>
        </authorList>
    </citation>
    <scope>IDENTIFICATION</scope>
</reference>
<dbReference type="PRINTS" id="PR00783">
    <property type="entry name" value="MINTRINSICP"/>
</dbReference>
<dbReference type="InterPro" id="IPR023271">
    <property type="entry name" value="Aquaporin-like"/>
</dbReference>
<feature type="transmembrane region" description="Helical" evidence="10">
    <location>
        <begin position="15"/>
        <end position="35"/>
    </location>
</feature>
<dbReference type="CDD" id="cd00333">
    <property type="entry name" value="MIP"/>
    <property type="match status" value="1"/>
</dbReference>
<dbReference type="Ensembl" id="ENSSPUT00000010043.1">
    <property type="protein sequence ID" value="ENSSPUP00000009413.1"/>
    <property type="gene ID" value="ENSSPUG00000007291.1"/>
</dbReference>
<sequence>MANEIRSLAFLRANLAEFLATTIFVFLGLGSALNWPSGLPTILQISLAFGLAIGTLVQALGHISGGHMNPAVTVAFLVGSSISLLRAIFYIIAQLLGALTGAAILYGVTPSNIRGNLASNGLHNNVTARQAVVVEMILTFQLVLCIFASTDSHRKDNVGSPALSIGLSVTLGHLIGIYFTGCSMNPARSLGPSAIMGSFTKDHWVFWVGPLLGAVLASVLYNYVFFPQAKTMAVRTAIFLGTYQPGREWEGQGEQRNTPLDLTDSCVFCTSSSSSPTKPFTTSLPSTSLP</sequence>
<evidence type="ECO:0008006" key="13">
    <source>
        <dbReference type="Google" id="ProtNLM"/>
    </source>
</evidence>
<organism evidence="11 12">
    <name type="scientific">Sphenodon punctatus</name>
    <name type="common">Tuatara</name>
    <name type="synonym">Hatteria punctata</name>
    <dbReference type="NCBI Taxonomy" id="8508"/>
    <lineage>
        <taxon>Eukaryota</taxon>
        <taxon>Metazoa</taxon>
        <taxon>Chordata</taxon>
        <taxon>Craniata</taxon>
        <taxon>Vertebrata</taxon>
        <taxon>Euteleostomi</taxon>
        <taxon>Lepidosauria</taxon>
        <taxon>Sphenodontia</taxon>
        <taxon>Sphenodontidae</taxon>
        <taxon>Sphenodon</taxon>
    </lineage>
</organism>
<name>A0A8D0GQN5_SPHPU</name>
<comment type="similarity">
    <text evidence="2 8">Belongs to the MIP/aquaporin (TC 1.A.8) family.</text>
</comment>
<feature type="transmembrane region" description="Helical" evidence="10">
    <location>
        <begin position="128"/>
        <end position="150"/>
    </location>
</feature>
<dbReference type="GO" id="GO:0015250">
    <property type="term" value="F:water channel activity"/>
    <property type="evidence" value="ECO:0007669"/>
    <property type="project" value="TreeGrafter"/>
</dbReference>
<dbReference type="InterPro" id="IPR000425">
    <property type="entry name" value="MIP"/>
</dbReference>
<dbReference type="Gene3D" id="1.20.1080.10">
    <property type="entry name" value="Glycerol uptake facilitator protein"/>
    <property type="match status" value="1"/>
</dbReference>
<comment type="catalytic activity">
    <reaction evidence="7">
        <text>H2O(in) = H2O(out)</text>
        <dbReference type="Rhea" id="RHEA:29667"/>
        <dbReference type="ChEBI" id="CHEBI:15377"/>
    </reaction>
</comment>
<evidence type="ECO:0000256" key="3">
    <source>
        <dbReference type="ARBA" id="ARBA00022448"/>
    </source>
</evidence>
<dbReference type="NCBIfam" id="TIGR00861">
    <property type="entry name" value="MIP"/>
    <property type="match status" value="1"/>
</dbReference>
<dbReference type="Proteomes" id="UP000694392">
    <property type="component" value="Unplaced"/>
</dbReference>
<dbReference type="PANTHER" id="PTHR19139">
    <property type="entry name" value="AQUAPORIN TRANSPORTER"/>
    <property type="match status" value="1"/>
</dbReference>
<dbReference type="GO" id="GO:0016324">
    <property type="term" value="C:apical plasma membrane"/>
    <property type="evidence" value="ECO:0007669"/>
    <property type="project" value="TreeGrafter"/>
</dbReference>
<comment type="subcellular location">
    <subcellularLocation>
        <location evidence="1">Endomembrane system</location>
        <topology evidence="1">Multi-pass membrane protein</topology>
    </subcellularLocation>
</comment>
<keyword evidence="6 10" id="KW-0472">Membrane</keyword>
<feature type="transmembrane region" description="Helical" evidence="10">
    <location>
        <begin position="84"/>
        <end position="108"/>
    </location>
</feature>
<dbReference type="GeneTree" id="ENSGT00940000161557"/>
<protein>
    <recommendedName>
        <fullName evidence="13">Aquaporin-5</fullName>
    </recommendedName>
</protein>
<dbReference type="FunFam" id="1.20.1080.10:FF:000003">
    <property type="entry name" value="Lens fiber major intrinsic"/>
    <property type="match status" value="1"/>
</dbReference>
<evidence type="ECO:0000256" key="7">
    <source>
        <dbReference type="ARBA" id="ARBA00034651"/>
    </source>
</evidence>
<dbReference type="PRINTS" id="PR02014">
    <property type="entry name" value="AQUAPORIN2"/>
</dbReference>
<evidence type="ECO:0000313" key="12">
    <source>
        <dbReference type="Proteomes" id="UP000694392"/>
    </source>
</evidence>
<evidence type="ECO:0000256" key="10">
    <source>
        <dbReference type="SAM" id="Phobius"/>
    </source>
</evidence>
<dbReference type="PROSITE" id="PS00221">
    <property type="entry name" value="MIP"/>
    <property type="match status" value="1"/>
</dbReference>
<evidence type="ECO:0000256" key="9">
    <source>
        <dbReference type="SAM" id="MobiDB-lite"/>
    </source>
</evidence>
<dbReference type="GO" id="GO:0012505">
    <property type="term" value="C:endomembrane system"/>
    <property type="evidence" value="ECO:0007669"/>
    <property type="project" value="UniProtKB-SubCell"/>
</dbReference>
<dbReference type="PANTHER" id="PTHR19139:SF38">
    <property type="entry name" value="AQUAPORIN-5"/>
    <property type="match status" value="1"/>
</dbReference>
<keyword evidence="3 8" id="KW-0813">Transport</keyword>
<feature type="region of interest" description="Disordered" evidence="9">
    <location>
        <begin position="271"/>
        <end position="290"/>
    </location>
</feature>
<dbReference type="Pfam" id="PF00230">
    <property type="entry name" value="MIP"/>
    <property type="match status" value="1"/>
</dbReference>
<keyword evidence="4 8" id="KW-0812">Transmembrane</keyword>
<dbReference type="GO" id="GO:0015670">
    <property type="term" value="P:carbon dioxide transport"/>
    <property type="evidence" value="ECO:0007669"/>
    <property type="project" value="TreeGrafter"/>
</dbReference>
<accession>A0A8D0GQN5</accession>
<evidence type="ECO:0000256" key="4">
    <source>
        <dbReference type="ARBA" id="ARBA00022692"/>
    </source>
</evidence>
<evidence type="ECO:0000313" key="11">
    <source>
        <dbReference type="Ensembl" id="ENSSPUP00000009413.1"/>
    </source>
</evidence>
<keyword evidence="12" id="KW-1185">Reference proteome</keyword>
<proteinExistence type="inferred from homology"/>
<dbReference type="InterPro" id="IPR034294">
    <property type="entry name" value="Aquaporin_transptr"/>
</dbReference>
<dbReference type="SUPFAM" id="SSF81338">
    <property type="entry name" value="Aquaporin-like"/>
    <property type="match status" value="1"/>
</dbReference>
<evidence type="ECO:0000256" key="1">
    <source>
        <dbReference type="ARBA" id="ARBA00004127"/>
    </source>
</evidence>
<evidence type="ECO:0000256" key="2">
    <source>
        <dbReference type="ARBA" id="ARBA00006175"/>
    </source>
</evidence>
<feature type="transmembrane region" description="Helical" evidence="10">
    <location>
        <begin position="162"/>
        <end position="181"/>
    </location>
</feature>
<evidence type="ECO:0000256" key="8">
    <source>
        <dbReference type="RuleBase" id="RU000477"/>
    </source>
</evidence>
<keyword evidence="5 10" id="KW-1133">Transmembrane helix</keyword>
<reference evidence="11" key="1">
    <citation type="submission" date="2025-08" db="UniProtKB">
        <authorList>
            <consortium name="Ensembl"/>
        </authorList>
    </citation>
    <scope>IDENTIFICATION</scope>
</reference>
<evidence type="ECO:0000256" key="5">
    <source>
        <dbReference type="ARBA" id="ARBA00022989"/>
    </source>
</evidence>
<evidence type="ECO:0000256" key="6">
    <source>
        <dbReference type="ARBA" id="ARBA00023136"/>
    </source>
</evidence>